<sequence length="532" mass="59400">MVYGGKPSTGCYLCRKRKIKCDEAHPECRNCTTYGRPCPGYRPDAVFRNETRKVERLVKNGNNANASNNSNSSSSSRSNGGSQVHTPDSESSVIVAGRRRPGSIQGKPTLTLYPPVDSNWEQRALCYFFDQFTTKADEEDGGHLDYLPPLYAREIGRQSGNAPSSCLRWAVDATALITLANAKNAPPLMNKARLRYGKALRSLQEALASPAYAVKDETFASVVLLSLYEDISGERNGLFSSHTAGFEFLMKLRGEGQMDHRRGRDMFNFAYTHLYVEILALGDKPRFDVDWVLGMLDTNDPVERLMLTASSISQVLISMRTAPPPDQATIEAWIAAGLERDAELAEWTQTLPDRWLPLFVYSDQGEPLMIYNRISIAVVWNYYRAARIMLQQLLLTLHGSLDAMKMQSFASKPPFTQPDDPNPETTHRATIRELTTEVCRSIPFCLSDVDNLGRPAKIVGEWQMRGAQGYGLLWPLWYVLSCGMPTPAQVEKIRTVLYRIGSEHGIKLALVLAREAERIRGEHAEAPVTNAA</sequence>
<evidence type="ECO:0000313" key="8">
    <source>
        <dbReference type="Proteomes" id="UP000191672"/>
    </source>
</evidence>
<evidence type="ECO:0000256" key="1">
    <source>
        <dbReference type="ARBA" id="ARBA00023015"/>
    </source>
</evidence>
<dbReference type="Gene3D" id="4.10.240.10">
    <property type="entry name" value="Zn(2)-C6 fungal-type DNA-binding domain"/>
    <property type="match status" value="1"/>
</dbReference>
<dbReference type="EMBL" id="MDYN01000026">
    <property type="protein sequence ID" value="OQD81653.1"/>
    <property type="molecule type" value="Genomic_DNA"/>
</dbReference>
<dbReference type="InterPro" id="IPR036864">
    <property type="entry name" value="Zn2-C6_fun-type_DNA-bd_sf"/>
</dbReference>
<dbReference type="STRING" id="416450.A0A1V6PXI1"/>
<keyword evidence="4" id="KW-0539">Nucleus</keyword>
<feature type="compositionally biased region" description="Polar residues" evidence="5">
    <location>
        <begin position="83"/>
        <end position="92"/>
    </location>
</feature>
<comment type="caution">
    <text evidence="7">The sequence shown here is derived from an EMBL/GenBank/DDBJ whole genome shotgun (WGS) entry which is preliminary data.</text>
</comment>
<accession>A0A1V6PXI1</accession>
<reference evidence="8" key="1">
    <citation type="journal article" date="2017" name="Nat. Microbiol.">
        <title>Global analysis of biosynthetic gene clusters reveals vast potential of secondary metabolite production in Penicillium species.</title>
        <authorList>
            <person name="Nielsen J.C."/>
            <person name="Grijseels S."/>
            <person name="Prigent S."/>
            <person name="Ji B."/>
            <person name="Dainat J."/>
            <person name="Nielsen K.F."/>
            <person name="Frisvad J.C."/>
            <person name="Workman M."/>
            <person name="Nielsen J."/>
        </authorList>
    </citation>
    <scope>NUCLEOTIDE SEQUENCE [LARGE SCALE GENOMIC DNA]</scope>
    <source>
        <strain evidence="8">IBT 31811</strain>
    </source>
</reference>
<dbReference type="PROSITE" id="PS00463">
    <property type="entry name" value="ZN2_CY6_FUNGAL_1"/>
    <property type="match status" value="1"/>
</dbReference>
<feature type="domain" description="Zn(2)-C6 fungal-type" evidence="6">
    <location>
        <begin position="10"/>
        <end position="38"/>
    </location>
</feature>
<evidence type="ECO:0000256" key="2">
    <source>
        <dbReference type="ARBA" id="ARBA00023125"/>
    </source>
</evidence>
<evidence type="ECO:0000313" key="7">
    <source>
        <dbReference type="EMBL" id="OQD81653.1"/>
    </source>
</evidence>
<dbReference type="SMART" id="SM00066">
    <property type="entry name" value="GAL4"/>
    <property type="match status" value="1"/>
</dbReference>
<dbReference type="Proteomes" id="UP000191672">
    <property type="component" value="Unassembled WGS sequence"/>
</dbReference>
<dbReference type="SUPFAM" id="SSF57701">
    <property type="entry name" value="Zn2/Cys6 DNA-binding domain"/>
    <property type="match status" value="1"/>
</dbReference>
<dbReference type="GO" id="GO:0008270">
    <property type="term" value="F:zinc ion binding"/>
    <property type="evidence" value="ECO:0007669"/>
    <property type="project" value="InterPro"/>
</dbReference>
<evidence type="ECO:0000256" key="3">
    <source>
        <dbReference type="ARBA" id="ARBA00023163"/>
    </source>
</evidence>
<dbReference type="PANTHER" id="PTHR38791">
    <property type="entry name" value="ZN(II)2CYS6 TRANSCRIPTION FACTOR (EUROFUNG)-RELATED-RELATED"/>
    <property type="match status" value="1"/>
</dbReference>
<feature type="compositionally biased region" description="Low complexity" evidence="5">
    <location>
        <begin position="60"/>
        <end position="82"/>
    </location>
</feature>
<evidence type="ECO:0000256" key="5">
    <source>
        <dbReference type="SAM" id="MobiDB-lite"/>
    </source>
</evidence>
<keyword evidence="2" id="KW-0238">DNA-binding</keyword>
<gene>
    <name evidence="7" type="ORF">PENANT_c026G02548</name>
</gene>
<keyword evidence="3" id="KW-0804">Transcription</keyword>
<dbReference type="Pfam" id="PF11951">
    <property type="entry name" value="Fungal_trans_2"/>
    <property type="match status" value="1"/>
</dbReference>
<keyword evidence="1" id="KW-0805">Transcription regulation</keyword>
<dbReference type="Pfam" id="PF00172">
    <property type="entry name" value="Zn_clus"/>
    <property type="match status" value="1"/>
</dbReference>
<evidence type="ECO:0000256" key="4">
    <source>
        <dbReference type="ARBA" id="ARBA00023242"/>
    </source>
</evidence>
<protein>
    <recommendedName>
        <fullName evidence="6">Zn(2)-C6 fungal-type domain-containing protein</fullName>
    </recommendedName>
</protein>
<dbReference type="InterPro" id="IPR021858">
    <property type="entry name" value="Fun_TF"/>
</dbReference>
<dbReference type="InterPro" id="IPR053175">
    <property type="entry name" value="DHMBA_Reg_Transcription_Factor"/>
</dbReference>
<dbReference type="GO" id="GO:0003677">
    <property type="term" value="F:DNA binding"/>
    <property type="evidence" value="ECO:0007669"/>
    <property type="project" value="UniProtKB-KW"/>
</dbReference>
<organism evidence="7 8">
    <name type="scientific">Penicillium antarcticum</name>
    <dbReference type="NCBI Taxonomy" id="416450"/>
    <lineage>
        <taxon>Eukaryota</taxon>
        <taxon>Fungi</taxon>
        <taxon>Dikarya</taxon>
        <taxon>Ascomycota</taxon>
        <taxon>Pezizomycotina</taxon>
        <taxon>Eurotiomycetes</taxon>
        <taxon>Eurotiomycetidae</taxon>
        <taxon>Eurotiales</taxon>
        <taxon>Aspergillaceae</taxon>
        <taxon>Penicillium</taxon>
    </lineage>
</organism>
<dbReference type="PANTHER" id="PTHR38791:SF12">
    <property type="entry name" value="TRANSCRIPTION FACTOR DOMAIN-CONTAINING PROTEIN-RELATED"/>
    <property type="match status" value="1"/>
</dbReference>
<dbReference type="CDD" id="cd00067">
    <property type="entry name" value="GAL4"/>
    <property type="match status" value="1"/>
</dbReference>
<dbReference type="InterPro" id="IPR001138">
    <property type="entry name" value="Zn2Cys6_DnaBD"/>
</dbReference>
<evidence type="ECO:0000259" key="6">
    <source>
        <dbReference type="PROSITE" id="PS50048"/>
    </source>
</evidence>
<keyword evidence="8" id="KW-1185">Reference proteome</keyword>
<dbReference type="PROSITE" id="PS50048">
    <property type="entry name" value="ZN2_CY6_FUNGAL_2"/>
    <property type="match status" value="1"/>
</dbReference>
<dbReference type="AlphaFoldDB" id="A0A1V6PXI1"/>
<proteinExistence type="predicted"/>
<feature type="region of interest" description="Disordered" evidence="5">
    <location>
        <begin position="58"/>
        <end position="110"/>
    </location>
</feature>
<dbReference type="GO" id="GO:0000981">
    <property type="term" value="F:DNA-binding transcription factor activity, RNA polymerase II-specific"/>
    <property type="evidence" value="ECO:0007669"/>
    <property type="project" value="InterPro"/>
</dbReference>
<dbReference type="OrthoDB" id="4491390at2759"/>
<name>A0A1V6PXI1_9EURO</name>